<evidence type="ECO:0000256" key="6">
    <source>
        <dbReference type="ARBA" id="ARBA00022759"/>
    </source>
</evidence>
<keyword evidence="10" id="KW-1185">Reference proteome</keyword>
<evidence type="ECO:0000256" key="4">
    <source>
        <dbReference type="ARBA" id="ARBA00022722"/>
    </source>
</evidence>
<dbReference type="InterPro" id="IPR002156">
    <property type="entry name" value="RNaseH_domain"/>
</dbReference>
<protein>
    <recommendedName>
        <fullName evidence="3">ribonuclease H</fullName>
        <ecNumber evidence="3">3.1.26.4</ecNumber>
    </recommendedName>
</protein>
<comment type="similarity">
    <text evidence="2">Belongs to the RNase H family.</text>
</comment>
<evidence type="ECO:0000256" key="5">
    <source>
        <dbReference type="ARBA" id="ARBA00022723"/>
    </source>
</evidence>
<dbReference type="Proteomes" id="UP000678499">
    <property type="component" value="Unassembled WGS sequence"/>
</dbReference>
<dbReference type="InterPro" id="IPR012337">
    <property type="entry name" value="RNaseH-like_sf"/>
</dbReference>
<dbReference type="GO" id="GO:0004523">
    <property type="term" value="F:RNA-DNA hybrid ribonuclease activity"/>
    <property type="evidence" value="ECO:0007669"/>
    <property type="project" value="UniProtKB-EC"/>
</dbReference>
<dbReference type="GO" id="GO:0046872">
    <property type="term" value="F:metal ion binding"/>
    <property type="evidence" value="ECO:0007669"/>
    <property type="project" value="UniProtKB-KW"/>
</dbReference>
<name>A0A7R9BSK1_9CRUS</name>
<evidence type="ECO:0000256" key="7">
    <source>
        <dbReference type="ARBA" id="ARBA00022801"/>
    </source>
</evidence>
<comment type="catalytic activity">
    <reaction evidence="1">
        <text>Endonucleolytic cleavage to 5'-phosphomonoester.</text>
        <dbReference type="EC" id="3.1.26.4"/>
    </reaction>
</comment>
<dbReference type="Gene3D" id="3.30.420.10">
    <property type="entry name" value="Ribonuclease H-like superfamily/Ribonuclease H"/>
    <property type="match status" value="1"/>
</dbReference>
<keyword evidence="5" id="KW-0479">Metal-binding</keyword>
<dbReference type="Pfam" id="PF00075">
    <property type="entry name" value="RNase_H"/>
    <property type="match status" value="1"/>
</dbReference>
<evidence type="ECO:0000313" key="10">
    <source>
        <dbReference type="Proteomes" id="UP000678499"/>
    </source>
</evidence>
<dbReference type="OrthoDB" id="6340616at2759"/>
<dbReference type="AlphaFoldDB" id="A0A7R9BSK1"/>
<dbReference type="EMBL" id="CAJPEX010001627">
    <property type="protein sequence ID" value="CAG0919550.1"/>
    <property type="molecule type" value="Genomic_DNA"/>
</dbReference>
<dbReference type="PANTHER" id="PTHR10642">
    <property type="entry name" value="RIBONUCLEASE H1"/>
    <property type="match status" value="1"/>
</dbReference>
<dbReference type="PANTHER" id="PTHR10642:SF26">
    <property type="entry name" value="RIBONUCLEASE H1"/>
    <property type="match status" value="1"/>
</dbReference>
<evidence type="ECO:0000256" key="3">
    <source>
        <dbReference type="ARBA" id="ARBA00012180"/>
    </source>
</evidence>
<dbReference type="EC" id="3.1.26.4" evidence="3"/>
<keyword evidence="6" id="KW-0255">Endonuclease</keyword>
<feature type="domain" description="RNase H type-1" evidence="8">
    <location>
        <begin position="1"/>
        <end position="115"/>
    </location>
</feature>
<dbReference type="GO" id="GO:0043137">
    <property type="term" value="P:DNA replication, removal of RNA primer"/>
    <property type="evidence" value="ECO:0007669"/>
    <property type="project" value="TreeGrafter"/>
</dbReference>
<keyword evidence="4" id="KW-0540">Nuclease</keyword>
<gene>
    <name evidence="9" type="ORF">NMOB1V02_LOCUS7071</name>
</gene>
<evidence type="ECO:0000256" key="1">
    <source>
        <dbReference type="ARBA" id="ARBA00000077"/>
    </source>
</evidence>
<sequence length="123" mass="13677">MAGVMHNASHMYGVHPGAELLAVLYAIHVAREAGLDMLEVRTDSRYAVNCLTQWLPTWKRNNWRTAAGTPVENKKEIRAIDEVRDHMDVRFEWTPGHSGDSGNSAADSLAKRGAIAALRVYPH</sequence>
<dbReference type="InterPro" id="IPR036397">
    <property type="entry name" value="RNaseH_sf"/>
</dbReference>
<accession>A0A7R9BSK1</accession>
<dbReference type="InterPro" id="IPR050092">
    <property type="entry name" value="RNase_H"/>
</dbReference>
<dbReference type="CDD" id="cd09280">
    <property type="entry name" value="RNase_HI_eukaryote_like"/>
    <property type="match status" value="1"/>
</dbReference>
<dbReference type="EMBL" id="OA883664">
    <property type="protein sequence ID" value="CAD7279398.1"/>
    <property type="molecule type" value="Genomic_DNA"/>
</dbReference>
<organism evidence="9">
    <name type="scientific">Notodromas monacha</name>
    <dbReference type="NCBI Taxonomy" id="399045"/>
    <lineage>
        <taxon>Eukaryota</taxon>
        <taxon>Metazoa</taxon>
        <taxon>Ecdysozoa</taxon>
        <taxon>Arthropoda</taxon>
        <taxon>Crustacea</taxon>
        <taxon>Oligostraca</taxon>
        <taxon>Ostracoda</taxon>
        <taxon>Podocopa</taxon>
        <taxon>Podocopida</taxon>
        <taxon>Cypridocopina</taxon>
        <taxon>Cypridoidea</taxon>
        <taxon>Cyprididae</taxon>
        <taxon>Notodromas</taxon>
    </lineage>
</organism>
<evidence type="ECO:0000259" key="8">
    <source>
        <dbReference type="PROSITE" id="PS50879"/>
    </source>
</evidence>
<dbReference type="SUPFAM" id="SSF53098">
    <property type="entry name" value="Ribonuclease H-like"/>
    <property type="match status" value="1"/>
</dbReference>
<dbReference type="GO" id="GO:0003676">
    <property type="term" value="F:nucleic acid binding"/>
    <property type="evidence" value="ECO:0007669"/>
    <property type="project" value="InterPro"/>
</dbReference>
<proteinExistence type="inferred from homology"/>
<keyword evidence="7" id="KW-0378">Hydrolase</keyword>
<reference evidence="9" key="1">
    <citation type="submission" date="2020-11" db="EMBL/GenBank/DDBJ databases">
        <authorList>
            <person name="Tran Van P."/>
        </authorList>
    </citation>
    <scope>NUCLEOTIDE SEQUENCE</scope>
</reference>
<evidence type="ECO:0000313" key="9">
    <source>
        <dbReference type="EMBL" id="CAD7279398.1"/>
    </source>
</evidence>
<evidence type="ECO:0000256" key="2">
    <source>
        <dbReference type="ARBA" id="ARBA00005300"/>
    </source>
</evidence>
<dbReference type="PROSITE" id="PS50879">
    <property type="entry name" value="RNASE_H_1"/>
    <property type="match status" value="1"/>
</dbReference>